<dbReference type="PROSITE" id="PS50110">
    <property type="entry name" value="RESPONSE_REGULATORY"/>
    <property type="match status" value="1"/>
</dbReference>
<dbReference type="Pfam" id="PF00072">
    <property type="entry name" value="Response_reg"/>
    <property type="match status" value="1"/>
</dbReference>
<organism evidence="3">
    <name type="scientific">marine sediment metagenome</name>
    <dbReference type="NCBI Taxonomy" id="412755"/>
    <lineage>
        <taxon>unclassified sequences</taxon>
        <taxon>metagenomes</taxon>
        <taxon>ecological metagenomes</taxon>
    </lineage>
</organism>
<feature type="non-terminal residue" evidence="3">
    <location>
        <position position="127"/>
    </location>
</feature>
<dbReference type="GO" id="GO:0000160">
    <property type="term" value="P:phosphorelay signal transduction system"/>
    <property type="evidence" value="ECO:0007669"/>
    <property type="project" value="InterPro"/>
</dbReference>
<feature type="domain" description="Response regulatory" evidence="2">
    <location>
        <begin position="3"/>
        <end position="118"/>
    </location>
</feature>
<keyword evidence="1" id="KW-0597">Phosphoprotein</keyword>
<dbReference type="PANTHER" id="PTHR44591">
    <property type="entry name" value="STRESS RESPONSE REGULATOR PROTEIN 1"/>
    <property type="match status" value="1"/>
</dbReference>
<dbReference type="CDD" id="cd17569">
    <property type="entry name" value="REC_HupR-like"/>
    <property type="match status" value="1"/>
</dbReference>
<evidence type="ECO:0000313" key="3">
    <source>
        <dbReference type="EMBL" id="GAF98860.1"/>
    </source>
</evidence>
<evidence type="ECO:0000256" key="1">
    <source>
        <dbReference type="ARBA" id="ARBA00022553"/>
    </source>
</evidence>
<dbReference type="InterPro" id="IPR050595">
    <property type="entry name" value="Bact_response_regulator"/>
</dbReference>
<dbReference type="SUPFAM" id="SSF52172">
    <property type="entry name" value="CheY-like"/>
    <property type="match status" value="1"/>
</dbReference>
<reference evidence="3" key="1">
    <citation type="journal article" date="2014" name="Front. Microbiol.">
        <title>High frequency of phylogenetically diverse reductive dehalogenase-homologous genes in deep subseafloor sedimentary metagenomes.</title>
        <authorList>
            <person name="Kawai M."/>
            <person name="Futagami T."/>
            <person name="Toyoda A."/>
            <person name="Takaki Y."/>
            <person name="Nishi S."/>
            <person name="Hori S."/>
            <person name="Arai W."/>
            <person name="Tsubouchi T."/>
            <person name="Morono Y."/>
            <person name="Uchiyama I."/>
            <person name="Ito T."/>
            <person name="Fujiyama A."/>
            <person name="Inagaki F."/>
            <person name="Takami H."/>
        </authorList>
    </citation>
    <scope>NUCLEOTIDE SEQUENCE</scope>
    <source>
        <strain evidence="3">Expedition CK06-06</strain>
    </source>
</reference>
<comment type="caution">
    <text evidence="3">The sequence shown here is derived from an EMBL/GenBank/DDBJ whole genome shotgun (WGS) entry which is preliminary data.</text>
</comment>
<protein>
    <recommendedName>
        <fullName evidence="2">Response regulatory domain-containing protein</fullName>
    </recommendedName>
</protein>
<gene>
    <name evidence="3" type="ORF">S01H1_26775</name>
</gene>
<dbReference type="AlphaFoldDB" id="X0VE75"/>
<sequence>MKRILFVDDETNVLDGLRRMLRPMQREWEMAFAPGGEEALAALAEKHFDVVVSDMRMPGMDGDQLLTEVMGRYPETVRIVLSGHSEKEMILRSVGPTHQYLAKPCDPELLKRVIARAYALRGVLSDG</sequence>
<dbReference type="InterPro" id="IPR011006">
    <property type="entry name" value="CheY-like_superfamily"/>
</dbReference>
<dbReference type="PANTHER" id="PTHR44591:SF19">
    <property type="entry name" value="TWO-COMPONENT RESPONSE REGULATOR-RELATED"/>
    <property type="match status" value="1"/>
</dbReference>
<evidence type="ECO:0000259" key="2">
    <source>
        <dbReference type="PROSITE" id="PS50110"/>
    </source>
</evidence>
<name>X0VE75_9ZZZZ</name>
<dbReference type="SMART" id="SM00448">
    <property type="entry name" value="REC"/>
    <property type="match status" value="1"/>
</dbReference>
<accession>X0VE75</accession>
<dbReference type="InterPro" id="IPR001789">
    <property type="entry name" value="Sig_transdc_resp-reg_receiver"/>
</dbReference>
<dbReference type="EMBL" id="BARS01016250">
    <property type="protein sequence ID" value="GAF98860.1"/>
    <property type="molecule type" value="Genomic_DNA"/>
</dbReference>
<proteinExistence type="predicted"/>
<dbReference type="Gene3D" id="3.40.50.2300">
    <property type="match status" value="1"/>
</dbReference>